<dbReference type="AlphaFoldDB" id="W2UR98"/>
<protein>
    <recommendedName>
        <fullName evidence="3">Dihydrolipoamide dehydrogenase</fullName>
    </recommendedName>
</protein>
<dbReference type="Proteomes" id="UP000018850">
    <property type="component" value="Unassembled WGS sequence"/>
</dbReference>
<reference evidence="2" key="1">
    <citation type="submission" date="2013-11" db="EMBL/GenBank/DDBJ databases">
        <title>Draft genome sequence from a member of Zhouia, isolated tidal flat.</title>
        <authorList>
            <person name="Jin H."/>
            <person name="Jeon C.O."/>
        </authorList>
    </citation>
    <scope>NUCLEOTIDE SEQUENCE [LARGE SCALE GENOMIC DNA]</scope>
    <source>
        <strain evidence="2">AD3</strain>
    </source>
</reference>
<evidence type="ECO:0000313" key="1">
    <source>
        <dbReference type="EMBL" id="ETN96548.1"/>
    </source>
</evidence>
<keyword evidence="2" id="KW-1185">Reference proteome</keyword>
<dbReference type="EMBL" id="AYXY01000002">
    <property type="protein sequence ID" value="ETN96548.1"/>
    <property type="molecule type" value="Genomic_DNA"/>
</dbReference>
<accession>W2UR98</accession>
<sequence length="171" mass="19494">MKKLFYLVVFSFVIISCEGEQGPPGQDGQDGQDGQMIKPQAVEVTVDLRGVNGYYEFLEYPDGVSVEESDVIMAFQKVVYGVNGEYIWEPLPRILFGNSYTYSYLYDYDPAVISFFIDGSNDWRSHMTEEMNAGLIFRYVIIPTELIQGVDTTNYDSIMQTLNIKEIKSLN</sequence>
<evidence type="ECO:0000313" key="2">
    <source>
        <dbReference type="Proteomes" id="UP000018850"/>
    </source>
</evidence>
<name>W2UR98_9FLAO</name>
<dbReference type="STRING" id="376730.SAMN04487906_2933"/>
<gene>
    <name evidence="1" type="ORF">P278_06260</name>
</gene>
<evidence type="ECO:0008006" key="3">
    <source>
        <dbReference type="Google" id="ProtNLM"/>
    </source>
</evidence>
<organism evidence="1 2">
    <name type="scientific">Zhouia amylolytica AD3</name>
    <dbReference type="NCBI Taxonomy" id="1286632"/>
    <lineage>
        <taxon>Bacteria</taxon>
        <taxon>Pseudomonadati</taxon>
        <taxon>Bacteroidota</taxon>
        <taxon>Flavobacteriia</taxon>
        <taxon>Flavobacteriales</taxon>
        <taxon>Flavobacteriaceae</taxon>
        <taxon>Zhouia</taxon>
    </lineage>
</organism>
<dbReference type="RefSeq" id="WP_038262171.1">
    <property type="nucleotide sequence ID" value="NZ_AYXY01000002.1"/>
</dbReference>
<dbReference type="PROSITE" id="PS51257">
    <property type="entry name" value="PROKAR_LIPOPROTEIN"/>
    <property type="match status" value="1"/>
</dbReference>
<proteinExistence type="predicted"/>
<comment type="caution">
    <text evidence="1">The sequence shown here is derived from an EMBL/GenBank/DDBJ whole genome shotgun (WGS) entry which is preliminary data.</text>
</comment>
<reference evidence="1 2" key="2">
    <citation type="journal article" date="2016" name="Genome Announc.">
        <title>Draft Genome Sequence of Zhouia amylolytica AD3, Isolated from Tidal Flat Sediment.</title>
        <authorList>
            <person name="Jia B."/>
            <person name="Jin H.M."/>
            <person name="Lee H.J."/>
            <person name="Jeon C.O."/>
        </authorList>
    </citation>
    <scope>NUCLEOTIDE SEQUENCE [LARGE SCALE GENOMIC DNA]</scope>
    <source>
        <strain evidence="1 2">AD3</strain>
    </source>
</reference>